<dbReference type="GO" id="GO:0046677">
    <property type="term" value="P:response to antibiotic"/>
    <property type="evidence" value="ECO:0007669"/>
    <property type="project" value="UniProtKB-KW"/>
</dbReference>
<comment type="similarity">
    <text evidence="6">Belongs to the ABC-2 integral membrane protein family.</text>
</comment>
<dbReference type="PANTHER" id="PTHR43027">
    <property type="entry name" value="DOXORUBICIN RESISTANCE ABC TRANSPORTER PERMEASE PROTEIN DRRC-RELATED"/>
    <property type="match status" value="1"/>
</dbReference>
<name>A0A1H8DI45_9ACTN</name>
<feature type="domain" description="ABC transmembrane type-2" evidence="7">
    <location>
        <begin position="17"/>
        <end position="245"/>
    </location>
</feature>
<dbReference type="PIRSF" id="PIRSF006648">
    <property type="entry name" value="DrrB"/>
    <property type="match status" value="1"/>
</dbReference>
<dbReference type="AlphaFoldDB" id="A0A1H8DI45"/>
<keyword evidence="3 6" id="KW-1133">Transmembrane helix</keyword>
<dbReference type="GO" id="GO:0043190">
    <property type="term" value="C:ATP-binding cassette (ABC) transporter complex"/>
    <property type="evidence" value="ECO:0007669"/>
    <property type="project" value="InterPro"/>
</dbReference>
<proteinExistence type="inferred from homology"/>
<keyword evidence="9" id="KW-1185">Reference proteome</keyword>
<dbReference type="PANTHER" id="PTHR43027:SF2">
    <property type="entry name" value="TRANSPORT PERMEASE PROTEIN"/>
    <property type="match status" value="1"/>
</dbReference>
<dbReference type="EMBL" id="FOBF01000021">
    <property type="protein sequence ID" value="SEN07012.1"/>
    <property type="molecule type" value="Genomic_DNA"/>
</dbReference>
<evidence type="ECO:0000256" key="1">
    <source>
        <dbReference type="ARBA" id="ARBA00004141"/>
    </source>
</evidence>
<evidence type="ECO:0000256" key="5">
    <source>
        <dbReference type="ARBA" id="ARBA00023251"/>
    </source>
</evidence>
<evidence type="ECO:0000256" key="3">
    <source>
        <dbReference type="ARBA" id="ARBA00022989"/>
    </source>
</evidence>
<gene>
    <name evidence="8" type="ORF">SAMN05660976_06752</name>
</gene>
<keyword evidence="6" id="KW-1003">Cell membrane</keyword>
<evidence type="ECO:0000259" key="7">
    <source>
        <dbReference type="PROSITE" id="PS51012"/>
    </source>
</evidence>
<dbReference type="GO" id="GO:0140359">
    <property type="term" value="F:ABC-type transporter activity"/>
    <property type="evidence" value="ECO:0007669"/>
    <property type="project" value="InterPro"/>
</dbReference>
<dbReference type="InterPro" id="IPR013525">
    <property type="entry name" value="ABC2_TM"/>
</dbReference>
<comment type="subcellular location">
    <subcellularLocation>
        <location evidence="6">Cell membrane</location>
        <topology evidence="6">Multi-pass membrane protein</topology>
    </subcellularLocation>
    <subcellularLocation>
        <location evidence="1">Membrane</location>
        <topology evidence="1">Multi-pass membrane protein</topology>
    </subcellularLocation>
</comment>
<dbReference type="InterPro" id="IPR047817">
    <property type="entry name" value="ABC2_TM_bact-type"/>
</dbReference>
<evidence type="ECO:0000256" key="2">
    <source>
        <dbReference type="ARBA" id="ARBA00022692"/>
    </source>
</evidence>
<keyword evidence="2 6" id="KW-0812">Transmembrane</keyword>
<dbReference type="RefSeq" id="WP_055509012.1">
    <property type="nucleotide sequence ID" value="NZ_BBZG01000006.1"/>
</dbReference>
<feature type="transmembrane region" description="Helical" evidence="6">
    <location>
        <begin position="60"/>
        <end position="81"/>
    </location>
</feature>
<keyword evidence="4 6" id="KW-0472">Membrane</keyword>
<feature type="transmembrane region" description="Helical" evidence="6">
    <location>
        <begin position="133"/>
        <end position="159"/>
    </location>
</feature>
<feature type="transmembrane region" description="Helical" evidence="6">
    <location>
        <begin position="222"/>
        <end position="242"/>
    </location>
</feature>
<evidence type="ECO:0000256" key="6">
    <source>
        <dbReference type="RuleBase" id="RU361157"/>
    </source>
</evidence>
<dbReference type="PROSITE" id="PS51012">
    <property type="entry name" value="ABC_TM2"/>
    <property type="match status" value="1"/>
</dbReference>
<sequence length="245" mass="25953">MRKILIVEAKLHLREWPSLAFTVGLPVALLLILGLSIPVMTEPDPAFGGERPVDTQMPAMMIMLALLTLSCTVLPGALAAYREQGVLRRMSATPVHPARLLAAQLVVNVVVGVVSTALLITLALLVFDARPPASWPGFVLVFLLGTAALLAVGLVIASLAPGGRAASGIGSLVMFPLMFLGGMWLPRELMPDALRTVSDYSLSGPFAQALRDTWAGHAPQPAHLAVLAAGLLLFGGLATRLFRWE</sequence>
<dbReference type="STRING" id="46177.SAMN05660976_06752"/>
<reference evidence="8 9" key="1">
    <citation type="submission" date="2016-10" db="EMBL/GenBank/DDBJ databases">
        <authorList>
            <person name="de Groot N.N."/>
        </authorList>
    </citation>
    <scope>NUCLEOTIDE SEQUENCE [LARGE SCALE GENOMIC DNA]</scope>
    <source>
        <strain evidence="8 9">DSM 43357</strain>
    </source>
</reference>
<accession>A0A1H8DI45</accession>
<dbReference type="Proteomes" id="UP000198953">
    <property type="component" value="Unassembled WGS sequence"/>
</dbReference>
<feature type="transmembrane region" description="Helical" evidence="6">
    <location>
        <begin position="166"/>
        <end position="185"/>
    </location>
</feature>
<dbReference type="InterPro" id="IPR000412">
    <property type="entry name" value="ABC_2_transport"/>
</dbReference>
<evidence type="ECO:0000313" key="9">
    <source>
        <dbReference type="Proteomes" id="UP000198953"/>
    </source>
</evidence>
<feature type="transmembrane region" description="Helical" evidence="6">
    <location>
        <begin position="101"/>
        <end position="127"/>
    </location>
</feature>
<organism evidence="8 9">
    <name type="scientific">Nonomuraea pusilla</name>
    <dbReference type="NCBI Taxonomy" id="46177"/>
    <lineage>
        <taxon>Bacteria</taxon>
        <taxon>Bacillati</taxon>
        <taxon>Actinomycetota</taxon>
        <taxon>Actinomycetes</taxon>
        <taxon>Streptosporangiales</taxon>
        <taxon>Streptosporangiaceae</taxon>
        <taxon>Nonomuraea</taxon>
    </lineage>
</organism>
<keyword evidence="6" id="KW-0813">Transport</keyword>
<feature type="transmembrane region" description="Helical" evidence="6">
    <location>
        <begin position="20"/>
        <end position="40"/>
    </location>
</feature>
<evidence type="ECO:0000256" key="4">
    <source>
        <dbReference type="ARBA" id="ARBA00023136"/>
    </source>
</evidence>
<dbReference type="InterPro" id="IPR052902">
    <property type="entry name" value="ABC-2_transporter"/>
</dbReference>
<keyword evidence="5" id="KW-0046">Antibiotic resistance</keyword>
<dbReference type="Pfam" id="PF01061">
    <property type="entry name" value="ABC2_membrane"/>
    <property type="match status" value="1"/>
</dbReference>
<protein>
    <recommendedName>
        <fullName evidence="6">Transport permease protein</fullName>
    </recommendedName>
</protein>
<dbReference type="OrthoDB" id="3217868at2"/>
<evidence type="ECO:0000313" key="8">
    <source>
        <dbReference type="EMBL" id="SEN07012.1"/>
    </source>
</evidence>